<dbReference type="EMBL" id="CP159837">
    <property type="protein sequence ID" value="XCM40290.1"/>
    <property type="molecule type" value="Genomic_DNA"/>
</dbReference>
<comment type="similarity">
    <text evidence="3">Belongs to the N(4)/N(6)-methyltransferase family.</text>
</comment>
<evidence type="ECO:0000256" key="4">
    <source>
        <dbReference type="SAM" id="MobiDB-lite"/>
    </source>
</evidence>
<name>A0AAU8JM18_9CYAN</name>
<accession>A0AAU8JM18</accession>
<evidence type="ECO:0000256" key="3">
    <source>
        <dbReference type="RuleBase" id="RU362026"/>
    </source>
</evidence>
<proteinExistence type="inferred from homology"/>
<dbReference type="GO" id="GO:0003677">
    <property type="term" value="F:DNA binding"/>
    <property type="evidence" value="ECO:0007669"/>
    <property type="project" value="InterPro"/>
</dbReference>
<dbReference type="GO" id="GO:0008170">
    <property type="term" value="F:N-methyltransferase activity"/>
    <property type="evidence" value="ECO:0007669"/>
    <property type="project" value="InterPro"/>
</dbReference>
<dbReference type="PRINTS" id="PR00508">
    <property type="entry name" value="S21N4MTFRASE"/>
</dbReference>
<evidence type="ECO:0000256" key="2">
    <source>
        <dbReference type="ARBA" id="ARBA00022679"/>
    </source>
</evidence>
<keyword evidence="2" id="KW-0808">Transferase</keyword>
<organism evidence="6">
    <name type="scientific">Planktothricoides raciborskii GIHE-MW2</name>
    <dbReference type="NCBI Taxonomy" id="2792601"/>
    <lineage>
        <taxon>Bacteria</taxon>
        <taxon>Bacillati</taxon>
        <taxon>Cyanobacteriota</taxon>
        <taxon>Cyanophyceae</taxon>
        <taxon>Oscillatoriophycideae</taxon>
        <taxon>Oscillatoriales</taxon>
        <taxon>Oscillatoriaceae</taxon>
        <taxon>Planktothricoides</taxon>
    </lineage>
</organism>
<dbReference type="RefSeq" id="WP_197285317.1">
    <property type="nucleotide sequence ID" value="NZ_CP159837.1"/>
</dbReference>
<dbReference type="InterPro" id="IPR001091">
    <property type="entry name" value="RM_Methyltransferase"/>
</dbReference>
<keyword evidence="1 6" id="KW-0489">Methyltransferase</keyword>
<evidence type="ECO:0000256" key="1">
    <source>
        <dbReference type="ARBA" id="ARBA00022603"/>
    </source>
</evidence>
<dbReference type="EC" id="2.1.1.-" evidence="3"/>
<evidence type="ECO:0000259" key="5">
    <source>
        <dbReference type="Pfam" id="PF01555"/>
    </source>
</evidence>
<protein>
    <recommendedName>
        <fullName evidence="3">Methyltransferase</fullName>
        <ecNumber evidence="3">2.1.1.-</ecNumber>
    </recommendedName>
</protein>
<dbReference type="GO" id="GO:0032259">
    <property type="term" value="P:methylation"/>
    <property type="evidence" value="ECO:0007669"/>
    <property type="project" value="UniProtKB-KW"/>
</dbReference>
<feature type="domain" description="DNA methylase N-4/N-6" evidence="5">
    <location>
        <begin position="69"/>
        <end position="349"/>
    </location>
</feature>
<dbReference type="InterPro" id="IPR029063">
    <property type="entry name" value="SAM-dependent_MTases_sf"/>
</dbReference>
<dbReference type="InterPro" id="IPR002941">
    <property type="entry name" value="DNA_methylase_N4/N6"/>
</dbReference>
<gene>
    <name evidence="6" type="ORF">ABWT76_000038</name>
</gene>
<dbReference type="Pfam" id="PF01555">
    <property type="entry name" value="N6_N4_Mtase"/>
    <property type="match status" value="1"/>
</dbReference>
<sequence length="368" mass="41944">MTNCQSVRTVVTDRHQKRSHSSFPSPGEVPTIAIGLIQIEMADAIARYALWPSPTVIISDGAYGLGLFPGDPPTATHLADWYAPHIEAWSRYALPETTLWFWCSEIGWATVHPILAKNGWEYRSVNVWDKGVAHIAGNVNSKTIRRFPIVTEICVQYIRNVTLANGDGQCLPMQQWLRYEWQRTGLPFSKTNEACGVKNAATRKYFTKDHLWDFPPPEMMERIAIYANEHGQPTKWPYFSLDGNSFVTAQEWSRMRAKWNHIHGVTNVWSVPAVRGTERLKNTQAKCVHANQKPLSLIEQIIVASSDPMDVVWEPFGGLCSAAIASQKKNRRCYCYSAEINPDYYELAKMRIQQEYDLRASALFPEFF</sequence>
<dbReference type="Gene3D" id="3.40.50.150">
    <property type="entry name" value="Vaccinia Virus protein VP39"/>
    <property type="match status" value="1"/>
</dbReference>
<dbReference type="AlphaFoldDB" id="A0AAU8JM18"/>
<evidence type="ECO:0000313" key="6">
    <source>
        <dbReference type="EMBL" id="XCM40290.1"/>
    </source>
</evidence>
<dbReference type="SUPFAM" id="SSF53335">
    <property type="entry name" value="S-adenosyl-L-methionine-dependent methyltransferases"/>
    <property type="match status" value="1"/>
</dbReference>
<feature type="region of interest" description="Disordered" evidence="4">
    <location>
        <begin position="1"/>
        <end position="26"/>
    </location>
</feature>
<reference evidence="6" key="1">
    <citation type="submission" date="2024-07" db="EMBL/GenBank/DDBJ databases">
        <authorList>
            <person name="Kim Y.J."/>
            <person name="Jeong J.Y."/>
        </authorList>
    </citation>
    <scope>NUCLEOTIDE SEQUENCE</scope>
    <source>
        <strain evidence="6">GIHE-MW2</strain>
    </source>
</reference>